<reference evidence="8 9" key="1">
    <citation type="submission" date="2017-09" db="EMBL/GenBank/DDBJ databases">
        <title>Complete Genome Sequences of Two Strains of the Meat Spoilage Bacterium Brochothrix thermosphacta Isolated from Ground Chicken.</title>
        <authorList>
            <person name="Paoli G.C."/>
            <person name="Wijey C."/>
            <person name="Chen C.-Y."/>
            <person name="Nguyen L."/>
            <person name="Yan X."/>
            <person name="Irwin P.L."/>
        </authorList>
    </citation>
    <scope>NUCLEOTIDE SEQUENCE [LARGE SCALE GENOMIC DNA]</scope>
    <source>
        <strain evidence="8 9">BI</strain>
    </source>
</reference>
<feature type="transmembrane region" description="Helical" evidence="6">
    <location>
        <begin position="43"/>
        <end position="63"/>
    </location>
</feature>
<dbReference type="InterPro" id="IPR050382">
    <property type="entry name" value="MFS_Na/Anion_cotransporter"/>
</dbReference>
<feature type="transmembrane region" description="Helical" evidence="6">
    <location>
        <begin position="218"/>
        <end position="237"/>
    </location>
</feature>
<evidence type="ECO:0000256" key="4">
    <source>
        <dbReference type="ARBA" id="ARBA00022989"/>
    </source>
</evidence>
<feature type="transmembrane region" description="Helical" evidence="6">
    <location>
        <begin position="288"/>
        <end position="307"/>
    </location>
</feature>
<evidence type="ECO:0000256" key="5">
    <source>
        <dbReference type="ARBA" id="ARBA00023136"/>
    </source>
</evidence>
<keyword evidence="9" id="KW-1185">Reference proteome</keyword>
<feature type="transmembrane region" description="Helical" evidence="6">
    <location>
        <begin position="139"/>
        <end position="160"/>
    </location>
</feature>
<dbReference type="InterPro" id="IPR020846">
    <property type="entry name" value="MFS_dom"/>
</dbReference>
<accession>A0A1D2L6W8</accession>
<evidence type="ECO:0000256" key="3">
    <source>
        <dbReference type="ARBA" id="ARBA00022692"/>
    </source>
</evidence>
<evidence type="ECO:0000313" key="8">
    <source>
        <dbReference type="EMBL" id="ATF25109.1"/>
    </source>
</evidence>
<dbReference type="AlphaFoldDB" id="A0A1D2L6W8"/>
<name>A0A1D2L6W8_BROTH</name>
<feature type="transmembrane region" description="Helical" evidence="6">
    <location>
        <begin position="166"/>
        <end position="185"/>
    </location>
</feature>
<dbReference type="Gene3D" id="1.20.1250.20">
    <property type="entry name" value="MFS general substrate transporter like domains"/>
    <property type="match status" value="2"/>
</dbReference>
<dbReference type="InterPro" id="IPR011701">
    <property type="entry name" value="MFS"/>
</dbReference>
<evidence type="ECO:0000259" key="7">
    <source>
        <dbReference type="PROSITE" id="PS50850"/>
    </source>
</evidence>
<dbReference type="Pfam" id="PF07690">
    <property type="entry name" value="MFS_1"/>
    <property type="match status" value="1"/>
</dbReference>
<feature type="transmembrane region" description="Helical" evidence="6">
    <location>
        <begin position="357"/>
        <end position="373"/>
    </location>
</feature>
<dbReference type="PANTHER" id="PTHR11662">
    <property type="entry name" value="SOLUTE CARRIER FAMILY 17"/>
    <property type="match status" value="1"/>
</dbReference>
<proteinExistence type="predicted"/>
<feature type="transmembrane region" description="Helical" evidence="6">
    <location>
        <begin position="97"/>
        <end position="118"/>
    </location>
</feature>
<dbReference type="SUPFAM" id="SSF103473">
    <property type="entry name" value="MFS general substrate transporter"/>
    <property type="match status" value="1"/>
</dbReference>
<dbReference type="GO" id="GO:0022857">
    <property type="term" value="F:transmembrane transporter activity"/>
    <property type="evidence" value="ECO:0007669"/>
    <property type="project" value="InterPro"/>
</dbReference>
<evidence type="ECO:0000256" key="1">
    <source>
        <dbReference type="ARBA" id="ARBA00004651"/>
    </source>
</evidence>
<dbReference type="STRING" id="2756.BFR44_02300"/>
<evidence type="ECO:0000256" key="6">
    <source>
        <dbReference type="SAM" id="Phobius"/>
    </source>
</evidence>
<dbReference type="EMBL" id="CP023483">
    <property type="protein sequence ID" value="ATF25109.1"/>
    <property type="molecule type" value="Genomic_DNA"/>
</dbReference>
<dbReference type="Proteomes" id="UP000243591">
    <property type="component" value="Chromosome"/>
</dbReference>
<keyword evidence="2" id="KW-0813">Transport</keyword>
<organism evidence="8 9">
    <name type="scientific">Brochothrix thermosphacta</name>
    <name type="common">Microbacterium thermosphactum</name>
    <dbReference type="NCBI Taxonomy" id="2756"/>
    <lineage>
        <taxon>Bacteria</taxon>
        <taxon>Bacillati</taxon>
        <taxon>Bacillota</taxon>
        <taxon>Bacilli</taxon>
        <taxon>Bacillales</taxon>
        <taxon>Listeriaceae</taxon>
        <taxon>Brochothrix</taxon>
    </lineage>
</organism>
<feature type="transmembrane region" description="Helical" evidence="6">
    <location>
        <begin position="75"/>
        <end position="91"/>
    </location>
</feature>
<feature type="transmembrane region" description="Helical" evidence="6">
    <location>
        <begin position="379"/>
        <end position="398"/>
    </location>
</feature>
<dbReference type="RefSeq" id="WP_069125236.1">
    <property type="nucleotide sequence ID" value="NZ_CP023483.1"/>
</dbReference>
<dbReference type="CDD" id="cd17319">
    <property type="entry name" value="MFS_ExuT_GudP_like"/>
    <property type="match status" value="1"/>
</dbReference>
<dbReference type="InterPro" id="IPR036259">
    <property type="entry name" value="MFS_trans_sf"/>
</dbReference>
<evidence type="ECO:0000313" key="9">
    <source>
        <dbReference type="Proteomes" id="UP000243591"/>
    </source>
</evidence>
<dbReference type="GO" id="GO:0005886">
    <property type="term" value="C:plasma membrane"/>
    <property type="evidence" value="ECO:0007669"/>
    <property type="project" value="UniProtKB-SubCell"/>
</dbReference>
<gene>
    <name evidence="8" type="ORF">CNY62_01215</name>
</gene>
<evidence type="ECO:0000256" key="2">
    <source>
        <dbReference type="ARBA" id="ARBA00022448"/>
    </source>
</evidence>
<keyword evidence="3 6" id="KW-0812">Transmembrane</keyword>
<dbReference type="PANTHER" id="PTHR11662:SF399">
    <property type="entry name" value="FI19708P1-RELATED"/>
    <property type="match status" value="1"/>
</dbReference>
<feature type="domain" description="Major facilitator superfamily (MFS) profile" evidence="7">
    <location>
        <begin position="14"/>
        <end position="406"/>
    </location>
</feature>
<keyword evidence="4 6" id="KW-1133">Transmembrane helix</keyword>
<protein>
    <submittedName>
        <fullName evidence="8">MFS transporter</fullName>
    </submittedName>
</protein>
<feature type="transmembrane region" description="Helical" evidence="6">
    <location>
        <begin position="313"/>
        <end position="336"/>
    </location>
</feature>
<dbReference type="PROSITE" id="PS50850">
    <property type="entry name" value="MFS"/>
    <property type="match status" value="1"/>
</dbReference>
<comment type="subcellular location">
    <subcellularLocation>
        <location evidence="1">Cell membrane</location>
        <topology evidence="1">Multi-pass membrane protein</topology>
    </subcellularLocation>
</comment>
<keyword evidence="5 6" id="KW-0472">Membrane</keyword>
<dbReference type="OrthoDB" id="9773404at2"/>
<feature type="transmembrane region" description="Helical" evidence="6">
    <location>
        <begin position="257"/>
        <end position="276"/>
    </location>
</feature>
<sequence>MESTVLLKKTRKTVLLLLFLGWAIGNLDRYLINYAVVDIANDLALTATQTGVVLSSFFLGYAIMQMPGGLLADKYGAKKILLTAVIIWSIFTGLTAVAWSFSALIVIRFLFGIGEGGFQPAASKIIATIFPKNERSRAMSLLLASAAIMAMLVPLISAVLLGLIGWRLLFVITGLIGAVIAFLYWRYIQVPDTTVEAARGLSVTGENKGILKKIITMPFMWSLLVSYFTIYAVNWGLSSWMPSYLTNERGLDLLSIGYLQLIPGVLMLSGMLIFGIVIDKLTLQQNKVIGAVFAVGIAGFLFLMFHSNSIGMFIFYQCIVTILMTYITLLLPSFVLKTIPQDITATAMGMANTGGQLAGFITPAAMGFMVDFFNGSYNAAFWLLIIFAMICIFALLSIKSNLKEERVSNV</sequence>
<dbReference type="KEGG" id="bths:CNY62_01215"/>